<evidence type="ECO:0000256" key="2">
    <source>
        <dbReference type="ARBA" id="ARBA00022448"/>
    </source>
</evidence>
<keyword evidence="3" id="KW-1003">Cell membrane</keyword>
<dbReference type="EMBL" id="JAENHM010000078">
    <property type="protein sequence ID" value="MBK1842079.1"/>
    <property type="molecule type" value="Genomic_DNA"/>
</dbReference>
<dbReference type="SUPFAM" id="SSF161098">
    <property type="entry name" value="MetI-like"/>
    <property type="match status" value="1"/>
</dbReference>
<dbReference type="CDD" id="cd06261">
    <property type="entry name" value="TM_PBP2"/>
    <property type="match status" value="1"/>
</dbReference>
<dbReference type="Gene3D" id="1.10.3720.10">
    <property type="entry name" value="MetI-like"/>
    <property type="match status" value="1"/>
</dbReference>
<proteinExistence type="inferred from homology"/>
<keyword evidence="5 8" id="KW-0812">Transmembrane</keyword>
<dbReference type="Pfam" id="PF00528">
    <property type="entry name" value="BPD_transp_1"/>
    <property type="match status" value="1"/>
</dbReference>
<feature type="domain" description="ABC transmembrane type-1" evidence="9">
    <location>
        <begin position="60"/>
        <end position="248"/>
    </location>
</feature>
<evidence type="ECO:0000256" key="8">
    <source>
        <dbReference type="RuleBase" id="RU363032"/>
    </source>
</evidence>
<dbReference type="RefSeq" id="WP_200198756.1">
    <property type="nucleotide sequence ID" value="NZ_JAENHM010000078.1"/>
</dbReference>
<sequence length="261" mass="28223">MLDKIIDIAAWLVVLFIIGPLIVIMGGSFTETPYVTFPPVGFTLHWYSMLIHQHDFMESFGFSVLLAVLCSLGAMLLGVPAVVGLHRFGFIGSSLFRSFLMSPLVLPTIVTGVALLQFYHLAHVDSSLAGLLVAHVLITVPYVIRTVGAGLTGLDPALEEAATSLGAGQLRTLLRVTLPAIMPSIMAALIFVFITSFDQTTVSLFLSGVDLMPLPVRIYRYIDFAVDPMIASISTLLILFAFGLIVLLQKLLGVERAFGVN</sequence>
<evidence type="ECO:0000259" key="9">
    <source>
        <dbReference type="PROSITE" id="PS50928"/>
    </source>
</evidence>
<evidence type="ECO:0000313" key="10">
    <source>
        <dbReference type="EMBL" id="MBK1842079.1"/>
    </source>
</evidence>
<feature type="transmembrane region" description="Helical" evidence="8">
    <location>
        <begin position="176"/>
        <end position="197"/>
    </location>
</feature>
<protein>
    <submittedName>
        <fullName evidence="10">ABC transporter permease</fullName>
    </submittedName>
</protein>
<name>A0ABS1FF65_9PROT</name>
<evidence type="ECO:0000256" key="7">
    <source>
        <dbReference type="ARBA" id="ARBA00023136"/>
    </source>
</evidence>
<dbReference type="Proteomes" id="UP000652760">
    <property type="component" value="Unassembled WGS sequence"/>
</dbReference>
<feature type="transmembrane region" description="Helical" evidence="8">
    <location>
        <begin position="9"/>
        <end position="29"/>
    </location>
</feature>
<dbReference type="PANTHER" id="PTHR43357:SF4">
    <property type="entry name" value="INNER MEMBRANE ABC TRANSPORTER PERMEASE PROTEIN YDCV"/>
    <property type="match status" value="1"/>
</dbReference>
<keyword evidence="11" id="KW-1185">Reference proteome</keyword>
<comment type="similarity">
    <text evidence="8">Belongs to the binding-protein-dependent transport system permease family.</text>
</comment>
<keyword evidence="7 8" id="KW-0472">Membrane</keyword>
<comment type="subcellular location">
    <subcellularLocation>
        <location evidence="1">Cell inner membrane</location>
        <topology evidence="1">Multi-pass membrane protein</topology>
    </subcellularLocation>
    <subcellularLocation>
        <location evidence="8">Cell membrane</location>
        <topology evidence="8">Multi-pass membrane protein</topology>
    </subcellularLocation>
</comment>
<evidence type="ECO:0000313" key="11">
    <source>
        <dbReference type="Proteomes" id="UP000652760"/>
    </source>
</evidence>
<keyword evidence="2 8" id="KW-0813">Transport</keyword>
<feature type="transmembrane region" description="Helical" evidence="8">
    <location>
        <begin position="126"/>
        <end position="144"/>
    </location>
</feature>
<evidence type="ECO:0000256" key="6">
    <source>
        <dbReference type="ARBA" id="ARBA00022989"/>
    </source>
</evidence>
<comment type="caution">
    <text evidence="10">The sequence shown here is derived from an EMBL/GenBank/DDBJ whole genome shotgun (WGS) entry which is preliminary data.</text>
</comment>
<feature type="transmembrane region" description="Helical" evidence="8">
    <location>
        <begin position="60"/>
        <end position="83"/>
    </location>
</feature>
<feature type="transmembrane region" description="Helical" evidence="8">
    <location>
        <begin position="229"/>
        <end position="248"/>
    </location>
</feature>
<organism evidence="10 11">
    <name type="scientific">Azospirillum endophyticum</name>
    <dbReference type="NCBI Taxonomy" id="2800326"/>
    <lineage>
        <taxon>Bacteria</taxon>
        <taxon>Pseudomonadati</taxon>
        <taxon>Pseudomonadota</taxon>
        <taxon>Alphaproteobacteria</taxon>
        <taxon>Rhodospirillales</taxon>
        <taxon>Azospirillaceae</taxon>
        <taxon>Azospirillum</taxon>
    </lineage>
</organism>
<gene>
    <name evidence="10" type="ORF">JHL17_32250</name>
</gene>
<evidence type="ECO:0000256" key="3">
    <source>
        <dbReference type="ARBA" id="ARBA00022475"/>
    </source>
</evidence>
<evidence type="ECO:0000256" key="4">
    <source>
        <dbReference type="ARBA" id="ARBA00022519"/>
    </source>
</evidence>
<evidence type="ECO:0000256" key="5">
    <source>
        <dbReference type="ARBA" id="ARBA00022692"/>
    </source>
</evidence>
<dbReference type="PANTHER" id="PTHR43357">
    <property type="entry name" value="INNER MEMBRANE ABC TRANSPORTER PERMEASE PROTEIN YDCV"/>
    <property type="match status" value="1"/>
</dbReference>
<dbReference type="PROSITE" id="PS50928">
    <property type="entry name" value="ABC_TM1"/>
    <property type="match status" value="1"/>
</dbReference>
<dbReference type="InterPro" id="IPR035906">
    <property type="entry name" value="MetI-like_sf"/>
</dbReference>
<keyword evidence="6 8" id="KW-1133">Transmembrane helix</keyword>
<accession>A0ABS1FF65</accession>
<keyword evidence="4" id="KW-0997">Cell inner membrane</keyword>
<dbReference type="InterPro" id="IPR000515">
    <property type="entry name" value="MetI-like"/>
</dbReference>
<feature type="transmembrane region" description="Helical" evidence="8">
    <location>
        <begin position="95"/>
        <end position="120"/>
    </location>
</feature>
<evidence type="ECO:0000256" key="1">
    <source>
        <dbReference type="ARBA" id="ARBA00004429"/>
    </source>
</evidence>
<reference evidence="11" key="1">
    <citation type="submission" date="2021-01" db="EMBL/GenBank/DDBJ databases">
        <title>Genome public.</title>
        <authorList>
            <person name="Liu C."/>
            <person name="Sun Q."/>
        </authorList>
    </citation>
    <scope>NUCLEOTIDE SEQUENCE [LARGE SCALE GENOMIC DNA]</scope>
    <source>
        <strain evidence="11">YIM B02556</strain>
    </source>
</reference>